<dbReference type="SUPFAM" id="SSF56300">
    <property type="entry name" value="Metallo-dependent phosphatases"/>
    <property type="match status" value="1"/>
</dbReference>
<evidence type="ECO:0000313" key="3">
    <source>
        <dbReference type="Proteomes" id="UP000009375"/>
    </source>
</evidence>
<dbReference type="PIRSF" id="PIRSF000887">
    <property type="entry name" value="Pesterase_MJ0037"/>
    <property type="match status" value="1"/>
</dbReference>
<dbReference type="PANTHER" id="PTHR39323:SF1">
    <property type="entry name" value="BLR1149 PROTEIN"/>
    <property type="match status" value="1"/>
</dbReference>
<dbReference type="InterPro" id="IPR004843">
    <property type="entry name" value="Calcineurin-like_PHP"/>
</dbReference>
<gene>
    <name evidence="2" type="ORF">BJBARM4_0116</name>
</gene>
<dbReference type="PANTHER" id="PTHR39323">
    <property type="entry name" value="BLR1149 PROTEIN"/>
    <property type="match status" value="1"/>
</dbReference>
<sequence length="234" mass="26823">MIHMEIEDFDFRFKKGSRAVFVGDYAIVGDIHLGFEEEINDYGYNIWEKTDEITGKLTALNSKKLILLGDIRKEYTQIKPKEGGVLIKFFSNLSNNFDEVILTKGNHDGGIEKITGRFNNIFVKNEFIHNKIGFMHGHAFPSMEFINSVNTLCMSHIHPSFTFKDSNGVTYKEDCFLMLKIKLPKTEYPSSKLKNALVLPKFNPYIGSSTEINNRGILKYSKIETRMTLDLAVF</sequence>
<accession>D2EEH5</accession>
<dbReference type="Pfam" id="PF00149">
    <property type="entry name" value="Metallophos"/>
    <property type="match status" value="1"/>
</dbReference>
<organism evidence="2 3">
    <name type="scientific">Candidatus Parvarchaeum acidiphilum ARMAN-4</name>
    <dbReference type="NCBI Taxonomy" id="662760"/>
    <lineage>
        <taxon>Archaea</taxon>
        <taxon>Candidatus Parvarchaeota</taxon>
        <taxon>Candidatus Parvarchaeum</taxon>
    </lineage>
</organism>
<reference evidence="2 3" key="1">
    <citation type="journal article" date="2010" name="Proc. Natl. Acad. Sci. U.S.A.">
        <title>Enigmatic, ultrasmall, uncultivated Archaea.</title>
        <authorList>
            <person name="Baker B.J."/>
            <person name="Comolli L.R."/>
            <person name="Dick G.J."/>
            <person name="Hauser L.J."/>
            <person name="Hyatt D."/>
            <person name="Dill B.D."/>
            <person name="Land M.L."/>
            <person name="Verberkmoes N.C."/>
            <person name="Hettich R.L."/>
            <person name="Banfield J.F."/>
        </authorList>
    </citation>
    <scope>NUCLEOTIDE SEQUENCE [LARGE SCALE GENOMIC DNA]</scope>
</reference>
<dbReference type="Gene3D" id="3.60.21.10">
    <property type="match status" value="1"/>
</dbReference>
<dbReference type="InterPro" id="IPR024173">
    <property type="entry name" value="Pesterase_MJ0037-like"/>
</dbReference>
<dbReference type="GO" id="GO:0016787">
    <property type="term" value="F:hydrolase activity"/>
    <property type="evidence" value="ECO:0007669"/>
    <property type="project" value="InterPro"/>
</dbReference>
<protein>
    <submittedName>
        <fullName evidence="2">Metallophosphoesterase</fullName>
    </submittedName>
</protein>
<proteinExistence type="predicted"/>
<dbReference type="EMBL" id="GG730040">
    <property type="protein sequence ID" value="EEZ93193.1"/>
    <property type="molecule type" value="Genomic_DNA"/>
</dbReference>
<name>D2EEH5_PARA4</name>
<evidence type="ECO:0000313" key="2">
    <source>
        <dbReference type="EMBL" id="EEZ93193.1"/>
    </source>
</evidence>
<dbReference type="AlphaFoldDB" id="D2EEH5"/>
<feature type="domain" description="Calcineurin-like phosphoesterase" evidence="1">
    <location>
        <begin position="26"/>
        <end position="149"/>
    </location>
</feature>
<dbReference type="Proteomes" id="UP000009375">
    <property type="component" value="Unassembled WGS sequence"/>
</dbReference>
<dbReference type="InterPro" id="IPR029052">
    <property type="entry name" value="Metallo-depent_PP-like"/>
</dbReference>
<evidence type="ECO:0000259" key="1">
    <source>
        <dbReference type="Pfam" id="PF00149"/>
    </source>
</evidence>